<dbReference type="InterPro" id="IPR036879">
    <property type="entry name" value="TF_MADSbox_sf"/>
</dbReference>
<proteinExistence type="predicted"/>
<dbReference type="GO" id="GO:0005634">
    <property type="term" value="C:nucleus"/>
    <property type="evidence" value="ECO:0007669"/>
    <property type="project" value="UniProtKB-SubCell"/>
</dbReference>
<dbReference type="SMART" id="SM00432">
    <property type="entry name" value="MADS"/>
    <property type="match status" value="1"/>
</dbReference>
<keyword evidence="4" id="KW-0804">Transcription</keyword>
<keyword evidence="8" id="KW-1185">Reference proteome</keyword>
<evidence type="ECO:0000256" key="5">
    <source>
        <dbReference type="ARBA" id="ARBA00023242"/>
    </source>
</evidence>
<comment type="caution">
    <text evidence="7">The sequence shown here is derived from an EMBL/GenBank/DDBJ whole genome shotgun (WGS) entry which is preliminary data.</text>
</comment>
<gene>
    <name evidence="7" type="ORF">FGO68_gene12333</name>
</gene>
<protein>
    <recommendedName>
        <fullName evidence="6">MADS-box domain-containing protein</fullName>
    </recommendedName>
</protein>
<evidence type="ECO:0000313" key="7">
    <source>
        <dbReference type="EMBL" id="TNV82188.1"/>
    </source>
</evidence>
<accession>A0A8J8T5K4</accession>
<dbReference type="GO" id="GO:0003677">
    <property type="term" value="F:DNA binding"/>
    <property type="evidence" value="ECO:0007669"/>
    <property type="project" value="UniProtKB-KW"/>
</dbReference>
<evidence type="ECO:0000256" key="2">
    <source>
        <dbReference type="ARBA" id="ARBA00023015"/>
    </source>
</evidence>
<dbReference type="InterPro" id="IPR002100">
    <property type="entry name" value="TF_MADSbox"/>
</dbReference>
<keyword evidence="3" id="KW-0238">DNA-binding</keyword>
<sequence length="211" mass="24608">MVDYYILRSQFDLHKRSKDHFCGLPSNCFGGKLIAFQSFRNRRSLILLQQVTYRKRKRGLLKKLMEFTILCGVDVHIIMSDVHQGKYIQYMNDRSVSKLVKPSSALHKKIKESLTNEDVSLTITYLNVQKRLKSICCSLRKKASKKRIPHAFPKTPKKNQRTNRLAPSISAMVFNINRKSAKTHMPKIKWAAQMTIKRMTNVMVQIRIVTR</sequence>
<feature type="domain" description="MADS-box" evidence="6">
    <location>
        <begin position="49"/>
        <end position="79"/>
    </location>
</feature>
<reference evidence="7" key="1">
    <citation type="submission" date="2019-06" db="EMBL/GenBank/DDBJ databases">
        <authorList>
            <person name="Zheng W."/>
        </authorList>
    </citation>
    <scope>NUCLEOTIDE SEQUENCE</scope>
    <source>
        <strain evidence="7">QDHG01</strain>
    </source>
</reference>
<evidence type="ECO:0000259" key="6">
    <source>
        <dbReference type="PROSITE" id="PS50066"/>
    </source>
</evidence>
<evidence type="ECO:0000256" key="3">
    <source>
        <dbReference type="ARBA" id="ARBA00023125"/>
    </source>
</evidence>
<name>A0A8J8T5K4_HALGN</name>
<keyword evidence="2" id="KW-0805">Transcription regulation</keyword>
<dbReference type="GO" id="GO:0046983">
    <property type="term" value="F:protein dimerization activity"/>
    <property type="evidence" value="ECO:0007669"/>
    <property type="project" value="InterPro"/>
</dbReference>
<dbReference type="Pfam" id="PF00319">
    <property type="entry name" value="SRF-TF"/>
    <property type="match status" value="1"/>
</dbReference>
<organism evidence="7 8">
    <name type="scientific">Halteria grandinella</name>
    <dbReference type="NCBI Taxonomy" id="5974"/>
    <lineage>
        <taxon>Eukaryota</taxon>
        <taxon>Sar</taxon>
        <taxon>Alveolata</taxon>
        <taxon>Ciliophora</taxon>
        <taxon>Intramacronucleata</taxon>
        <taxon>Spirotrichea</taxon>
        <taxon>Stichotrichia</taxon>
        <taxon>Sporadotrichida</taxon>
        <taxon>Halteriidae</taxon>
        <taxon>Halteria</taxon>
    </lineage>
</organism>
<dbReference type="EMBL" id="RRYP01005263">
    <property type="protein sequence ID" value="TNV82188.1"/>
    <property type="molecule type" value="Genomic_DNA"/>
</dbReference>
<dbReference type="Gene3D" id="3.40.1810.10">
    <property type="entry name" value="Transcription factor, MADS-box"/>
    <property type="match status" value="1"/>
</dbReference>
<keyword evidence="5" id="KW-0539">Nucleus</keyword>
<evidence type="ECO:0000256" key="4">
    <source>
        <dbReference type="ARBA" id="ARBA00023163"/>
    </source>
</evidence>
<dbReference type="AlphaFoldDB" id="A0A8J8T5K4"/>
<comment type="subcellular location">
    <subcellularLocation>
        <location evidence="1">Nucleus</location>
    </subcellularLocation>
</comment>
<dbReference type="Proteomes" id="UP000785679">
    <property type="component" value="Unassembled WGS sequence"/>
</dbReference>
<evidence type="ECO:0000256" key="1">
    <source>
        <dbReference type="ARBA" id="ARBA00004123"/>
    </source>
</evidence>
<dbReference type="PROSITE" id="PS50066">
    <property type="entry name" value="MADS_BOX_2"/>
    <property type="match status" value="1"/>
</dbReference>
<dbReference type="SUPFAM" id="SSF55455">
    <property type="entry name" value="SRF-like"/>
    <property type="match status" value="1"/>
</dbReference>
<evidence type="ECO:0000313" key="8">
    <source>
        <dbReference type="Proteomes" id="UP000785679"/>
    </source>
</evidence>